<evidence type="ECO:0000313" key="1">
    <source>
        <dbReference type="EMBL" id="GBP04946.1"/>
    </source>
</evidence>
<sequence length="97" mass="10913">MWCGSLHFFHAEGLHILNESNTPTFETYRGDRFFRSVVDVTACSSTLLDSADRVVYNAAKVRWSEFGTTMDIALTEWVLTVELVVARAYIKSVGSCD</sequence>
<dbReference type="Gene3D" id="3.60.10.10">
    <property type="entry name" value="Endonuclease/exonuclease/phosphatase"/>
    <property type="match status" value="1"/>
</dbReference>
<reference evidence="1 2" key="1">
    <citation type="journal article" date="2019" name="Commun. Biol.">
        <title>The bagworm genome reveals a unique fibroin gene that provides high tensile strength.</title>
        <authorList>
            <person name="Kono N."/>
            <person name="Nakamura H."/>
            <person name="Ohtoshi R."/>
            <person name="Tomita M."/>
            <person name="Numata K."/>
            <person name="Arakawa K."/>
        </authorList>
    </citation>
    <scope>NUCLEOTIDE SEQUENCE [LARGE SCALE GENOMIC DNA]</scope>
</reference>
<comment type="caution">
    <text evidence="1">The sequence shown here is derived from an EMBL/GenBank/DDBJ whole genome shotgun (WGS) entry which is preliminary data.</text>
</comment>
<evidence type="ECO:0000313" key="2">
    <source>
        <dbReference type="Proteomes" id="UP000299102"/>
    </source>
</evidence>
<name>A0A4C1SSQ8_EUMVA</name>
<dbReference type="AlphaFoldDB" id="A0A4C1SSQ8"/>
<dbReference type="Proteomes" id="UP000299102">
    <property type="component" value="Unassembled WGS sequence"/>
</dbReference>
<proteinExistence type="predicted"/>
<gene>
    <name evidence="1" type="ORF">EVAR_3819_1</name>
</gene>
<dbReference type="EMBL" id="BGZK01000015">
    <property type="protein sequence ID" value="GBP04946.1"/>
    <property type="molecule type" value="Genomic_DNA"/>
</dbReference>
<accession>A0A4C1SSQ8</accession>
<organism evidence="1 2">
    <name type="scientific">Eumeta variegata</name>
    <name type="common">Bagworm moth</name>
    <name type="synonym">Eumeta japonica</name>
    <dbReference type="NCBI Taxonomy" id="151549"/>
    <lineage>
        <taxon>Eukaryota</taxon>
        <taxon>Metazoa</taxon>
        <taxon>Ecdysozoa</taxon>
        <taxon>Arthropoda</taxon>
        <taxon>Hexapoda</taxon>
        <taxon>Insecta</taxon>
        <taxon>Pterygota</taxon>
        <taxon>Neoptera</taxon>
        <taxon>Endopterygota</taxon>
        <taxon>Lepidoptera</taxon>
        <taxon>Glossata</taxon>
        <taxon>Ditrysia</taxon>
        <taxon>Tineoidea</taxon>
        <taxon>Psychidae</taxon>
        <taxon>Oiketicinae</taxon>
        <taxon>Eumeta</taxon>
    </lineage>
</organism>
<dbReference type="SUPFAM" id="SSF56219">
    <property type="entry name" value="DNase I-like"/>
    <property type="match status" value="1"/>
</dbReference>
<dbReference type="InterPro" id="IPR036691">
    <property type="entry name" value="Endo/exonu/phosph_ase_sf"/>
</dbReference>
<protein>
    <submittedName>
        <fullName evidence="1">Uncharacterized protein</fullName>
    </submittedName>
</protein>
<dbReference type="OrthoDB" id="411871at2759"/>
<keyword evidence="2" id="KW-1185">Reference proteome</keyword>